<proteinExistence type="predicted"/>
<accession>Q07YE3</accession>
<keyword evidence="3" id="KW-1185">Reference proteome</keyword>
<protein>
    <submittedName>
        <fullName evidence="2">Uncharacterized protein</fullName>
    </submittedName>
</protein>
<feature type="transmembrane region" description="Helical" evidence="1">
    <location>
        <begin position="116"/>
        <end position="143"/>
    </location>
</feature>
<keyword evidence="1" id="KW-0472">Membrane</keyword>
<dbReference type="AlphaFoldDB" id="Q07YE3"/>
<sequence length="150" mass="17230">MAACLLLFGFSIWLDNKRSKQHLARRAKEMKLTGLTLNEQIKLEVERYESQPLRHWVASTSNLVLGLCSFFIPGLVAIYCVLNIFTIDYYVLHFIGYSVTFYGIIHFASLKANEGILGYLPIFILVFSTFIIGLVTILFRLAVELYFTYT</sequence>
<dbReference type="HOGENOM" id="CLU_1739271_0_0_6"/>
<dbReference type="Proteomes" id="UP000000684">
    <property type="component" value="Chromosome"/>
</dbReference>
<keyword evidence="1" id="KW-0812">Transmembrane</keyword>
<feature type="transmembrane region" description="Helical" evidence="1">
    <location>
        <begin position="63"/>
        <end position="82"/>
    </location>
</feature>
<reference evidence="2 3" key="1">
    <citation type="submission" date="2006-08" db="EMBL/GenBank/DDBJ databases">
        <title>Complete sequence of Shewanella frigidimarina NCIMB 400.</title>
        <authorList>
            <consortium name="US DOE Joint Genome Institute"/>
            <person name="Copeland A."/>
            <person name="Lucas S."/>
            <person name="Lapidus A."/>
            <person name="Barry K."/>
            <person name="Detter J.C."/>
            <person name="Glavina del Rio T."/>
            <person name="Hammon N."/>
            <person name="Israni S."/>
            <person name="Dalin E."/>
            <person name="Tice H."/>
            <person name="Pitluck S."/>
            <person name="Fredrickson J.K."/>
            <person name="Kolker E."/>
            <person name="McCuel L.A."/>
            <person name="DiChristina T."/>
            <person name="Nealson K.H."/>
            <person name="Newman D."/>
            <person name="Tiedje J.M."/>
            <person name="Zhou J."/>
            <person name="Romine M.F."/>
            <person name="Culley D.E."/>
            <person name="Serres M."/>
            <person name="Chertkov O."/>
            <person name="Brettin T."/>
            <person name="Bruce D."/>
            <person name="Han C."/>
            <person name="Tapia R."/>
            <person name="Gilna P."/>
            <person name="Schmutz J."/>
            <person name="Larimer F."/>
            <person name="Land M."/>
            <person name="Hauser L."/>
            <person name="Kyrpides N."/>
            <person name="Mikhailova N."/>
            <person name="Richardson P."/>
        </authorList>
    </citation>
    <scope>NUCLEOTIDE SEQUENCE [LARGE SCALE GENOMIC DNA]</scope>
    <source>
        <strain evidence="2 3">NCIMB 400</strain>
    </source>
</reference>
<dbReference type="KEGG" id="sfr:Sfri_3134"/>
<gene>
    <name evidence="2" type="ordered locus">Sfri_3134</name>
</gene>
<dbReference type="EMBL" id="CP000447">
    <property type="protein sequence ID" value="ABI72971.1"/>
    <property type="molecule type" value="Genomic_DNA"/>
</dbReference>
<evidence type="ECO:0000313" key="2">
    <source>
        <dbReference type="EMBL" id="ABI72971.1"/>
    </source>
</evidence>
<organism evidence="2 3">
    <name type="scientific">Shewanella frigidimarina (strain NCIMB 400)</name>
    <dbReference type="NCBI Taxonomy" id="318167"/>
    <lineage>
        <taxon>Bacteria</taxon>
        <taxon>Pseudomonadati</taxon>
        <taxon>Pseudomonadota</taxon>
        <taxon>Gammaproteobacteria</taxon>
        <taxon>Alteromonadales</taxon>
        <taxon>Shewanellaceae</taxon>
        <taxon>Shewanella</taxon>
    </lineage>
</organism>
<feature type="transmembrane region" description="Helical" evidence="1">
    <location>
        <begin position="89"/>
        <end position="110"/>
    </location>
</feature>
<evidence type="ECO:0000313" key="3">
    <source>
        <dbReference type="Proteomes" id="UP000000684"/>
    </source>
</evidence>
<name>Q07YE3_SHEFN</name>
<evidence type="ECO:0000256" key="1">
    <source>
        <dbReference type="SAM" id="Phobius"/>
    </source>
</evidence>
<keyword evidence="1" id="KW-1133">Transmembrane helix</keyword>